<dbReference type="EMBL" id="RWGY01001026">
    <property type="protein sequence ID" value="TVT97335.1"/>
    <property type="molecule type" value="Genomic_DNA"/>
</dbReference>
<comment type="caution">
    <text evidence="1">The sequence shown here is derived from an EMBL/GenBank/DDBJ whole genome shotgun (WGS) entry which is preliminary data.</text>
</comment>
<dbReference type="Proteomes" id="UP000324897">
    <property type="component" value="Unassembled WGS sequence"/>
</dbReference>
<protein>
    <submittedName>
        <fullName evidence="1">Uncharacterized protein</fullName>
    </submittedName>
</protein>
<gene>
    <name evidence="1" type="ORF">EJB05_57425</name>
</gene>
<evidence type="ECO:0000313" key="1">
    <source>
        <dbReference type="EMBL" id="TVT97335.1"/>
    </source>
</evidence>
<name>A0A5J9SGE7_9POAL</name>
<organism evidence="1 2">
    <name type="scientific">Eragrostis curvula</name>
    <name type="common">weeping love grass</name>
    <dbReference type="NCBI Taxonomy" id="38414"/>
    <lineage>
        <taxon>Eukaryota</taxon>
        <taxon>Viridiplantae</taxon>
        <taxon>Streptophyta</taxon>
        <taxon>Embryophyta</taxon>
        <taxon>Tracheophyta</taxon>
        <taxon>Spermatophyta</taxon>
        <taxon>Magnoliopsida</taxon>
        <taxon>Liliopsida</taxon>
        <taxon>Poales</taxon>
        <taxon>Poaceae</taxon>
        <taxon>PACMAD clade</taxon>
        <taxon>Chloridoideae</taxon>
        <taxon>Eragrostideae</taxon>
        <taxon>Eragrostidinae</taxon>
        <taxon>Eragrostis</taxon>
    </lineage>
</organism>
<dbReference type="Gramene" id="TVT97335">
    <property type="protein sequence ID" value="TVT97335"/>
    <property type="gene ID" value="EJB05_57425"/>
</dbReference>
<dbReference type="AlphaFoldDB" id="A0A5J9SGE7"/>
<evidence type="ECO:0000313" key="2">
    <source>
        <dbReference type="Proteomes" id="UP000324897"/>
    </source>
</evidence>
<reference evidence="1 2" key="1">
    <citation type="journal article" date="2019" name="Sci. Rep.">
        <title>A high-quality genome of Eragrostis curvula grass provides insights into Poaceae evolution and supports new strategies to enhance forage quality.</title>
        <authorList>
            <person name="Carballo J."/>
            <person name="Santos B.A.C.M."/>
            <person name="Zappacosta D."/>
            <person name="Garbus I."/>
            <person name="Selva J.P."/>
            <person name="Gallo C.A."/>
            <person name="Diaz A."/>
            <person name="Albertini E."/>
            <person name="Caccamo M."/>
            <person name="Echenique V."/>
        </authorList>
    </citation>
    <scope>NUCLEOTIDE SEQUENCE [LARGE SCALE GENOMIC DNA]</scope>
    <source>
        <strain evidence="2">cv. Victoria</strain>
        <tissue evidence="1">Leaf</tissue>
    </source>
</reference>
<keyword evidence="2" id="KW-1185">Reference proteome</keyword>
<sequence length="85" mass="9404">MARHSGCVLPWSVDTMGKQIIWVFCQRRDLEAFYKSSNEENTSEPTVLGVPVSPASKIGLPAPVFDSHLLYTDTEVEISPFTGAF</sequence>
<accession>A0A5J9SGE7</accession>
<proteinExistence type="predicted"/>